<dbReference type="GO" id="GO:0006633">
    <property type="term" value="P:fatty acid biosynthetic process"/>
    <property type="evidence" value="ECO:0007669"/>
    <property type="project" value="TreeGrafter"/>
</dbReference>
<sequence>MPDPTDGAPRVGQRASRSREITRRDIELFTAISGDRNPLHYDEAFAAATRFGGIVVQGGVTTAVLNAVVAEDLPGPGSVFLQLDLRFLAPVRPGDVITGSVEVTSARIDKPITELAVRVTRDDTVVAVEGTAVCWTARPQPTAAPARDGTTISSATQRATPAGHGAGSPSTT</sequence>
<accession>A0A4R6VS98</accession>
<dbReference type="SUPFAM" id="SSF54637">
    <property type="entry name" value="Thioesterase/thiol ester dehydrase-isomerase"/>
    <property type="match status" value="1"/>
</dbReference>
<dbReference type="EMBL" id="SNYO01000002">
    <property type="protein sequence ID" value="TDQ62780.1"/>
    <property type="molecule type" value="Genomic_DNA"/>
</dbReference>
<dbReference type="InterPro" id="IPR050965">
    <property type="entry name" value="UPF0336/Enoyl-CoA_hydratase"/>
</dbReference>
<reference evidence="4 5" key="1">
    <citation type="submission" date="2019-03" db="EMBL/GenBank/DDBJ databases">
        <title>Genomic Encyclopedia of Type Strains, Phase IV (KMG-IV): sequencing the most valuable type-strain genomes for metagenomic binning, comparative biology and taxonomic classification.</title>
        <authorList>
            <person name="Goeker M."/>
        </authorList>
    </citation>
    <scope>NUCLEOTIDE SEQUENCE [LARGE SCALE GENOMIC DNA]</scope>
    <source>
        <strain evidence="4 5">DSM 45775</strain>
    </source>
</reference>
<dbReference type="RefSeq" id="WP_133825806.1">
    <property type="nucleotide sequence ID" value="NZ_BAABHR010000047.1"/>
</dbReference>
<dbReference type="PANTHER" id="PTHR43437:SF3">
    <property type="entry name" value="HYDROXYACYL-THIOESTER DEHYDRATASE TYPE 2, MITOCHONDRIAL"/>
    <property type="match status" value="1"/>
</dbReference>
<dbReference type="Proteomes" id="UP000295705">
    <property type="component" value="Unassembled WGS sequence"/>
</dbReference>
<comment type="similarity">
    <text evidence="1">Belongs to the enoyl-CoA hydratase/isomerase family.</text>
</comment>
<dbReference type="Gene3D" id="3.10.129.10">
    <property type="entry name" value="Hotdog Thioesterase"/>
    <property type="match status" value="1"/>
</dbReference>
<comment type="caution">
    <text evidence="4">The sequence shown here is derived from an EMBL/GenBank/DDBJ whole genome shotgun (WGS) entry which is preliminary data.</text>
</comment>
<dbReference type="AlphaFoldDB" id="A0A4R6VS98"/>
<dbReference type="InterPro" id="IPR002539">
    <property type="entry name" value="MaoC-like_dom"/>
</dbReference>
<feature type="region of interest" description="Disordered" evidence="2">
    <location>
        <begin position="139"/>
        <end position="172"/>
    </location>
</feature>
<organism evidence="4 5">
    <name type="scientific">Actinomycetospora succinea</name>
    <dbReference type="NCBI Taxonomy" id="663603"/>
    <lineage>
        <taxon>Bacteria</taxon>
        <taxon>Bacillati</taxon>
        <taxon>Actinomycetota</taxon>
        <taxon>Actinomycetes</taxon>
        <taxon>Pseudonocardiales</taxon>
        <taxon>Pseudonocardiaceae</taxon>
        <taxon>Actinomycetospora</taxon>
    </lineage>
</organism>
<dbReference type="PANTHER" id="PTHR43437">
    <property type="entry name" value="HYDROXYACYL-THIOESTER DEHYDRATASE TYPE 2, MITOCHONDRIAL-RELATED"/>
    <property type="match status" value="1"/>
</dbReference>
<protein>
    <submittedName>
        <fullName evidence="4">Acyl dehydratase</fullName>
    </submittedName>
</protein>
<name>A0A4R6VS98_9PSEU</name>
<dbReference type="CDD" id="cd03449">
    <property type="entry name" value="R_hydratase"/>
    <property type="match status" value="1"/>
</dbReference>
<evidence type="ECO:0000259" key="3">
    <source>
        <dbReference type="Pfam" id="PF01575"/>
    </source>
</evidence>
<evidence type="ECO:0000313" key="4">
    <source>
        <dbReference type="EMBL" id="TDQ62780.1"/>
    </source>
</evidence>
<evidence type="ECO:0000256" key="1">
    <source>
        <dbReference type="ARBA" id="ARBA00005254"/>
    </source>
</evidence>
<dbReference type="InterPro" id="IPR029069">
    <property type="entry name" value="HotDog_dom_sf"/>
</dbReference>
<evidence type="ECO:0000313" key="5">
    <source>
        <dbReference type="Proteomes" id="UP000295705"/>
    </source>
</evidence>
<proteinExistence type="inferred from homology"/>
<dbReference type="Pfam" id="PF01575">
    <property type="entry name" value="MaoC_dehydratas"/>
    <property type="match status" value="1"/>
</dbReference>
<feature type="compositionally biased region" description="Polar residues" evidence="2">
    <location>
        <begin position="150"/>
        <end position="159"/>
    </location>
</feature>
<evidence type="ECO:0000256" key="2">
    <source>
        <dbReference type="SAM" id="MobiDB-lite"/>
    </source>
</evidence>
<dbReference type="OrthoDB" id="9797938at2"/>
<dbReference type="GO" id="GO:0019171">
    <property type="term" value="F:(3R)-hydroxyacyl-[acyl-carrier-protein] dehydratase activity"/>
    <property type="evidence" value="ECO:0007669"/>
    <property type="project" value="TreeGrafter"/>
</dbReference>
<feature type="domain" description="MaoC-like" evidence="3">
    <location>
        <begin position="13"/>
        <end position="117"/>
    </location>
</feature>
<gene>
    <name evidence="4" type="ORF">EV188_102435</name>
</gene>
<keyword evidence="5" id="KW-1185">Reference proteome</keyword>